<dbReference type="InterPro" id="IPR026895">
    <property type="entry name" value="EMC1"/>
</dbReference>
<evidence type="ECO:0000256" key="2">
    <source>
        <dbReference type="ARBA" id="ARBA00007904"/>
    </source>
</evidence>
<proteinExistence type="inferred from homology"/>
<dbReference type="Pfam" id="PF07774">
    <property type="entry name" value="EMC1_C"/>
    <property type="match status" value="1"/>
</dbReference>
<evidence type="ECO:0000313" key="15">
    <source>
        <dbReference type="WBParaSite" id="ACRNAN_scaffold7953.g26858.t1"/>
    </source>
</evidence>
<comment type="subunit">
    <text evidence="3">Component of the ER membrane protein complex (EMC).</text>
</comment>
<evidence type="ECO:0000256" key="11">
    <source>
        <dbReference type="SAM" id="Phobius"/>
    </source>
</evidence>
<dbReference type="InterPro" id="IPR011047">
    <property type="entry name" value="Quinoprotein_ADH-like_sf"/>
</dbReference>
<dbReference type="SUPFAM" id="SSF50998">
    <property type="entry name" value="Quinoprotein alcohol dehydrogenase-like"/>
    <property type="match status" value="2"/>
</dbReference>
<evidence type="ECO:0000256" key="9">
    <source>
        <dbReference type="ARBA" id="ARBA00023136"/>
    </source>
</evidence>
<dbReference type="Gene3D" id="2.130.10.10">
    <property type="entry name" value="YVTN repeat-like/Quinoprotein amine dehydrogenase"/>
    <property type="match status" value="1"/>
</dbReference>
<dbReference type="Proteomes" id="UP000887540">
    <property type="component" value="Unplaced"/>
</dbReference>
<name>A0A914EHP0_9BILA</name>
<dbReference type="GO" id="GO:0034975">
    <property type="term" value="P:protein folding in endoplasmic reticulum"/>
    <property type="evidence" value="ECO:0007669"/>
    <property type="project" value="TreeGrafter"/>
</dbReference>
<dbReference type="InterPro" id="IPR011678">
    <property type="entry name" value="EMC1_C"/>
</dbReference>
<evidence type="ECO:0000256" key="10">
    <source>
        <dbReference type="ARBA" id="ARBA00023180"/>
    </source>
</evidence>
<evidence type="ECO:0000256" key="3">
    <source>
        <dbReference type="ARBA" id="ARBA00011276"/>
    </source>
</evidence>
<comment type="similarity">
    <text evidence="2">Belongs to the EMC1 family.</text>
</comment>
<keyword evidence="6" id="KW-0732">Signal</keyword>
<keyword evidence="8 11" id="KW-1133">Transmembrane helix</keyword>
<evidence type="ECO:0000259" key="12">
    <source>
        <dbReference type="Pfam" id="PF07774"/>
    </source>
</evidence>
<accession>A0A914EHP0</accession>
<dbReference type="GO" id="GO:0072546">
    <property type="term" value="C:EMC complex"/>
    <property type="evidence" value="ECO:0007669"/>
    <property type="project" value="InterPro"/>
</dbReference>
<dbReference type="PANTHER" id="PTHR21573">
    <property type="entry name" value="ER MEMBRANE PROTEIN COMPLEX SUBUNIT 1"/>
    <property type="match status" value="1"/>
</dbReference>
<dbReference type="InterPro" id="IPR058545">
    <property type="entry name" value="Beta-prop_EMC1_1st"/>
</dbReference>
<dbReference type="PANTHER" id="PTHR21573:SF0">
    <property type="entry name" value="ER MEMBRANE PROTEIN COMPLEX SUBUNIT 1"/>
    <property type="match status" value="1"/>
</dbReference>
<comment type="subcellular location">
    <subcellularLocation>
        <location evidence="1">Endoplasmic reticulum membrane</location>
        <topology evidence="1">Single-pass type I membrane protein</topology>
    </subcellularLocation>
</comment>
<sequence>MHYMKIKWESLIGCPEQLFYKRVNGRDILLISSKQHALGSLDTANGNILWRQIQDSMEDSLGFTYDNIHDIVIVYNKNYIRAFDYSTGILKWENFISLSQNQRVGILKVIKNVVILTHGPFIYGIKVTSGSLLWSTDFKDNSEWIGVAENGESSINLVGGISNNKLSIVKLSLENGSTQNRNSIDVEYNFERCAASGRNAVCLNSQGTILAIDFSKDKAVPVKTVLEQPIHIYASLDEKYFVVKSLSSLHVLHVTSEKITNILKVEPTEVFSISTDSSTKEPIFMAYYDTLGVIKAFDLKSSKNLLTSKLVPERQAPISKLEFLSTGKTIEILTVRRDCRVDLHEARLDGKEVSIEWTRFEGLATIASVEMIDLPLSETQATIETEFTAKDAGILRTFILRVTSQVELFKRLFVQFAHRFVKSFELIVTNQASFSTIFRHLFGGETPKSSKPQRTGSVAKPDTLPMERDYFNLRKMIVVSTTSGSVYGLHNEDGSVIWSLYLGDDFEPLNDQLRRTKVPLFIQRGTSHYQFSSEAAVAFNVKNAKSSRLVIFNPITGTLVNTYQVERLKRVELLPFTNDEMLHPLMVLDINNKIDFFPSYSAPLPYSTFQFNFNASSGDLYGERIDSVTRKISTTWKNQLRFSKSEKIVAVASKPFSQTLHSQGKVLGDRAVLYKYSNPSLVALAAFDEVEALLTIYLIDAINGQIIYSGRHPRTRPPFHLVHCENWLAYSYWNEKARRTEIGVIELYEGLTQTNAVHFNSMTTEKTPLTIYAQSFIFSQGINAMTATETEQGLTNRNLLIALPFGGLLEVSKRFVDARRTIDLTPEMREEMIIPYMPELLLATEDLINYNQSIFNIRGIKTAPSGLESTSLVLAYGIDLFYTRVSPSGTFDILKDDFDYVLISLVMVVLIGGSFVVKRIWRQNSIEQAWS</sequence>
<evidence type="ECO:0000313" key="14">
    <source>
        <dbReference type="Proteomes" id="UP000887540"/>
    </source>
</evidence>
<dbReference type="InterPro" id="IPR015943">
    <property type="entry name" value="WD40/YVTN_repeat-like_dom_sf"/>
</dbReference>
<keyword evidence="10" id="KW-0325">Glycoprotein</keyword>
<evidence type="ECO:0000259" key="13">
    <source>
        <dbReference type="Pfam" id="PF25293"/>
    </source>
</evidence>
<protein>
    <recommendedName>
        <fullName evidence="4">ER membrane protein complex subunit 1</fullName>
    </recommendedName>
</protein>
<keyword evidence="7" id="KW-0256">Endoplasmic reticulum</keyword>
<keyword evidence="9 11" id="KW-0472">Membrane</keyword>
<evidence type="ECO:0000256" key="8">
    <source>
        <dbReference type="ARBA" id="ARBA00022989"/>
    </source>
</evidence>
<evidence type="ECO:0000256" key="7">
    <source>
        <dbReference type="ARBA" id="ARBA00022824"/>
    </source>
</evidence>
<evidence type="ECO:0000256" key="6">
    <source>
        <dbReference type="ARBA" id="ARBA00022729"/>
    </source>
</evidence>
<keyword evidence="14" id="KW-1185">Reference proteome</keyword>
<evidence type="ECO:0000256" key="1">
    <source>
        <dbReference type="ARBA" id="ARBA00004115"/>
    </source>
</evidence>
<organism evidence="14 15">
    <name type="scientific">Acrobeloides nanus</name>
    <dbReference type="NCBI Taxonomy" id="290746"/>
    <lineage>
        <taxon>Eukaryota</taxon>
        <taxon>Metazoa</taxon>
        <taxon>Ecdysozoa</taxon>
        <taxon>Nematoda</taxon>
        <taxon>Chromadorea</taxon>
        <taxon>Rhabditida</taxon>
        <taxon>Tylenchina</taxon>
        <taxon>Cephalobomorpha</taxon>
        <taxon>Cephaloboidea</taxon>
        <taxon>Cephalobidae</taxon>
        <taxon>Acrobeloides</taxon>
    </lineage>
</organism>
<feature type="transmembrane region" description="Helical" evidence="11">
    <location>
        <begin position="900"/>
        <end position="917"/>
    </location>
</feature>
<reference evidence="15" key="1">
    <citation type="submission" date="2022-11" db="UniProtKB">
        <authorList>
            <consortium name="WormBaseParasite"/>
        </authorList>
    </citation>
    <scope>IDENTIFICATION</scope>
</reference>
<feature type="domain" description="EMC1 first beta-propeller" evidence="13">
    <location>
        <begin position="11"/>
        <end position="345"/>
    </location>
</feature>
<dbReference type="Pfam" id="PF25293">
    <property type="entry name" value="Beta-prop_EMC1_N"/>
    <property type="match status" value="1"/>
</dbReference>
<feature type="domain" description="ER membrane protein complex subunit 1 C-terminal" evidence="12">
    <location>
        <begin position="724"/>
        <end position="930"/>
    </location>
</feature>
<dbReference type="WBParaSite" id="ACRNAN_scaffold7953.g26858.t1">
    <property type="protein sequence ID" value="ACRNAN_scaffold7953.g26858.t1"/>
    <property type="gene ID" value="ACRNAN_scaffold7953.g26858"/>
</dbReference>
<dbReference type="AlphaFoldDB" id="A0A914EHP0"/>
<keyword evidence="5 11" id="KW-0812">Transmembrane</keyword>
<evidence type="ECO:0000256" key="5">
    <source>
        <dbReference type="ARBA" id="ARBA00022692"/>
    </source>
</evidence>
<evidence type="ECO:0000256" key="4">
    <source>
        <dbReference type="ARBA" id="ARBA00020824"/>
    </source>
</evidence>